<dbReference type="InterPro" id="IPR025161">
    <property type="entry name" value="IS402-like_dom"/>
</dbReference>
<dbReference type="OrthoDB" id="4546548at2"/>
<dbReference type="AlphaFoldDB" id="A0A6C2CLX9"/>
<accession>A0A6C2CLX9</accession>
<feature type="domain" description="Insertion element IS402-like" evidence="1">
    <location>
        <begin position="11"/>
        <end position="52"/>
    </location>
</feature>
<protein>
    <submittedName>
        <fullName evidence="2">Transposase</fullName>
    </submittedName>
</protein>
<evidence type="ECO:0000259" key="1">
    <source>
        <dbReference type="Pfam" id="PF13340"/>
    </source>
</evidence>
<organism evidence="2 3">
    <name type="scientific">Zoogloea oleivorans</name>
    <dbReference type="NCBI Taxonomy" id="1552750"/>
    <lineage>
        <taxon>Bacteria</taxon>
        <taxon>Pseudomonadati</taxon>
        <taxon>Pseudomonadota</taxon>
        <taxon>Betaproteobacteria</taxon>
        <taxon>Rhodocyclales</taxon>
        <taxon>Zoogloeaceae</taxon>
        <taxon>Zoogloea</taxon>
    </lineage>
</organism>
<reference evidence="2 3" key="1">
    <citation type="submission" date="2019-01" db="EMBL/GenBank/DDBJ databases">
        <title>Zoogloea oleivorans genome sequencing and assembly.</title>
        <authorList>
            <person name="Tancsics A."/>
            <person name="Farkas M."/>
            <person name="Kriszt B."/>
            <person name="Maroti G."/>
            <person name="Horvath B."/>
        </authorList>
    </citation>
    <scope>NUCLEOTIDE SEQUENCE [LARGE SCALE GENOMIC DNA]</scope>
    <source>
        <strain evidence="2 3">Buc</strain>
    </source>
</reference>
<keyword evidence="3" id="KW-1185">Reference proteome</keyword>
<gene>
    <name evidence="2" type="ORF">ETQ85_18295</name>
</gene>
<comment type="caution">
    <text evidence="2">The sequence shown here is derived from an EMBL/GenBank/DDBJ whole genome shotgun (WGS) entry which is preliminary data.</text>
</comment>
<name>A0A6C2CLX9_9RHOO</name>
<evidence type="ECO:0000313" key="3">
    <source>
        <dbReference type="Proteomes" id="UP000389128"/>
    </source>
</evidence>
<proteinExistence type="predicted"/>
<evidence type="ECO:0000313" key="2">
    <source>
        <dbReference type="EMBL" id="TYC54626.1"/>
    </source>
</evidence>
<dbReference type="EMBL" id="SDKK01000018">
    <property type="protein sequence ID" value="TYC54626.1"/>
    <property type="molecule type" value="Genomic_DNA"/>
</dbReference>
<sequence length="78" mass="9197">MSHRRHELFGAEWALLEPLLPAATMPGRYYLNHRTILNGMLFHNATGIPWRDRQVAGVYRRLECTRTKPLLTRKDFPH</sequence>
<dbReference type="Pfam" id="PF13340">
    <property type="entry name" value="DUF4096"/>
    <property type="match status" value="1"/>
</dbReference>
<dbReference type="Proteomes" id="UP000389128">
    <property type="component" value="Unassembled WGS sequence"/>
</dbReference>